<dbReference type="OrthoDB" id="1673781at2759"/>
<proteinExistence type="predicted"/>
<evidence type="ECO:0000313" key="4">
    <source>
        <dbReference type="EMBL" id="KMP08674.1"/>
    </source>
</evidence>
<organism evidence="4 5">
    <name type="scientific">Coccidioides immitis RMSCC 2394</name>
    <dbReference type="NCBI Taxonomy" id="404692"/>
    <lineage>
        <taxon>Eukaryota</taxon>
        <taxon>Fungi</taxon>
        <taxon>Dikarya</taxon>
        <taxon>Ascomycota</taxon>
        <taxon>Pezizomycotina</taxon>
        <taxon>Eurotiomycetes</taxon>
        <taxon>Eurotiomycetidae</taxon>
        <taxon>Onygenales</taxon>
        <taxon>Onygenaceae</taxon>
        <taxon>Coccidioides</taxon>
    </lineage>
</organism>
<dbReference type="InterPro" id="IPR008207">
    <property type="entry name" value="Sig_transdc_His_kin_Hpt_dom"/>
</dbReference>
<reference evidence="5" key="1">
    <citation type="journal article" date="2010" name="Genome Res.">
        <title>Population genomic sequencing of Coccidioides fungi reveals recent hybridization and transposon control.</title>
        <authorList>
            <person name="Neafsey D.E."/>
            <person name="Barker B.M."/>
            <person name="Sharpton T.J."/>
            <person name="Stajich J.E."/>
            <person name="Park D.J."/>
            <person name="Whiston E."/>
            <person name="Hung C.-Y."/>
            <person name="McMahan C."/>
            <person name="White J."/>
            <person name="Sykes S."/>
            <person name="Heiman D."/>
            <person name="Young S."/>
            <person name="Zeng Q."/>
            <person name="Abouelleil A."/>
            <person name="Aftuck L."/>
            <person name="Bessette D."/>
            <person name="Brown A."/>
            <person name="FitzGerald M."/>
            <person name="Lui A."/>
            <person name="Macdonald J.P."/>
            <person name="Priest M."/>
            <person name="Orbach M.J."/>
            <person name="Galgiani J.N."/>
            <person name="Kirkland T.N."/>
            <person name="Cole G.T."/>
            <person name="Birren B.W."/>
            <person name="Henn M.R."/>
            <person name="Taylor J.W."/>
            <person name="Rounsley S.D."/>
        </authorList>
    </citation>
    <scope>NUCLEOTIDE SEQUENCE [LARGE SCALE GENOMIC DNA]</scope>
    <source>
        <strain evidence="5">RMSCC 2394</strain>
    </source>
</reference>
<feature type="region of interest" description="Disordered" evidence="2">
    <location>
        <begin position="1"/>
        <end position="38"/>
    </location>
</feature>
<dbReference type="GO" id="GO:0000160">
    <property type="term" value="P:phosphorelay signal transduction system"/>
    <property type="evidence" value="ECO:0007669"/>
    <property type="project" value="InterPro"/>
</dbReference>
<evidence type="ECO:0000259" key="3">
    <source>
        <dbReference type="PROSITE" id="PS50894"/>
    </source>
</evidence>
<accession>A0A0J6YND2</accession>
<evidence type="ECO:0000313" key="5">
    <source>
        <dbReference type="Proteomes" id="UP000054565"/>
    </source>
</evidence>
<dbReference type="PANTHER" id="PTHR28242">
    <property type="entry name" value="PHOSPHORELAY INTERMEDIATE PROTEIN YPD1"/>
    <property type="match status" value="1"/>
</dbReference>
<feature type="modified residue" description="Phosphohistidine" evidence="1">
    <location>
        <position position="101"/>
    </location>
</feature>
<dbReference type="PANTHER" id="PTHR28242:SF52">
    <property type="entry name" value="PHOSPHORELAY INTERMEDIATE PROTEIN YPD1"/>
    <property type="match status" value="1"/>
</dbReference>
<sequence>MPSLVHSSYSSSHSDPSSSKMAPPATPAEETSTGETDILFKNELIDRVTFEQILEMDDDEEEREFSKGIVYGFFEQAEATFDNIEQAINSKNLEEVSQLGHFLKGSSATLGLNKVKESCEKIQHFGAQKDESGTRFEPDQAKCLAKASRVLTDVKQEYKEVSNLLKRFYGAPME</sequence>
<dbReference type="SMART" id="SM00073">
    <property type="entry name" value="HPT"/>
    <property type="match status" value="1"/>
</dbReference>
<dbReference type="Gene3D" id="1.20.120.160">
    <property type="entry name" value="HPT domain"/>
    <property type="match status" value="1"/>
</dbReference>
<dbReference type="GO" id="GO:0005737">
    <property type="term" value="C:cytoplasm"/>
    <property type="evidence" value="ECO:0007669"/>
    <property type="project" value="TreeGrafter"/>
</dbReference>
<dbReference type="GO" id="GO:0005634">
    <property type="term" value="C:nucleus"/>
    <property type="evidence" value="ECO:0007669"/>
    <property type="project" value="TreeGrafter"/>
</dbReference>
<name>A0A0J6YND2_COCIT</name>
<protein>
    <recommendedName>
        <fullName evidence="3">HPt domain-containing protein</fullName>
    </recommendedName>
</protein>
<dbReference type="InterPro" id="IPR045871">
    <property type="entry name" value="AHP1-5/YPD1"/>
</dbReference>
<dbReference type="GO" id="GO:0009927">
    <property type="term" value="F:histidine phosphotransfer kinase activity"/>
    <property type="evidence" value="ECO:0007669"/>
    <property type="project" value="InterPro"/>
</dbReference>
<keyword evidence="1" id="KW-0597">Phosphoprotein</keyword>
<dbReference type="Pfam" id="PF01627">
    <property type="entry name" value="Hpt"/>
    <property type="match status" value="1"/>
</dbReference>
<dbReference type="STRING" id="404692.A0A0J6YND2"/>
<dbReference type="Proteomes" id="UP000054565">
    <property type="component" value="Unassembled WGS sequence"/>
</dbReference>
<gene>
    <name evidence="4" type="ORF">CIRG_08356</name>
</gene>
<feature type="compositionally biased region" description="Low complexity" evidence="2">
    <location>
        <begin position="1"/>
        <end position="19"/>
    </location>
</feature>
<dbReference type="AlphaFoldDB" id="A0A0J6YND2"/>
<dbReference type="CDD" id="cd00088">
    <property type="entry name" value="HPT"/>
    <property type="match status" value="1"/>
</dbReference>
<dbReference type="GO" id="GO:0043424">
    <property type="term" value="F:protein histidine kinase binding"/>
    <property type="evidence" value="ECO:0007669"/>
    <property type="project" value="InterPro"/>
</dbReference>
<dbReference type="SUPFAM" id="SSF47226">
    <property type="entry name" value="Histidine-containing phosphotransfer domain, HPT domain"/>
    <property type="match status" value="1"/>
</dbReference>
<dbReference type="InterPro" id="IPR036641">
    <property type="entry name" value="HPT_dom_sf"/>
</dbReference>
<feature type="domain" description="HPt" evidence="3">
    <location>
        <begin position="62"/>
        <end position="168"/>
    </location>
</feature>
<dbReference type="EMBL" id="DS028098">
    <property type="protein sequence ID" value="KMP08674.1"/>
    <property type="molecule type" value="Genomic_DNA"/>
</dbReference>
<dbReference type="PROSITE" id="PS50894">
    <property type="entry name" value="HPT"/>
    <property type="match status" value="1"/>
</dbReference>
<evidence type="ECO:0000256" key="1">
    <source>
        <dbReference type="PROSITE-ProRule" id="PRU00110"/>
    </source>
</evidence>
<evidence type="ECO:0000256" key="2">
    <source>
        <dbReference type="SAM" id="MobiDB-lite"/>
    </source>
</evidence>